<organism evidence="1">
    <name type="scientific">Arundo donax</name>
    <name type="common">Giant reed</name>
    <name type="synonym">Donax arundinaceus</name>
    <dbReference type="NCBI Taxonomy" id="35708"/>
    <lineage>
        <taxon>Eukaryota</taxon>
        <taxon>Viridiplantae</taxon>
        <taxon>Streptophyta</taxon>
        <taxon>Embryophyta</taxon>
        <taxon>Tracheophyta</taxon>
        <taxon>Spermatophyta</taxon>
        <taxon>Magnoliopsida</taxon>
        <taxon>Liliopsida</taxon>
        <taxon>Poales</taxon>
        <taxon>Poaceae</taxon>
        <taxon>PACMAD clade</taxon>
        <taxon>Arundinoideae</taxon>
        <taxon>Arundineae</taxon>
        <taxon>Arundo</taxon>
    </lineage>
</organism>
<protein>
    <submittedName>
        <fullName evidence="1">Uncharacterized protein</fullName>
    </submittedName>
</protein>
<proteinExistence type="predicted"/>
<accession>A0A0A9CCW3</accession>
<sequence length="25" mass="2884">MDEEDDPTRQFILGIGFGFLLEEVI</sequence>
<dbReference type="AlphaFoldDB" id="A0A0A9CCW3"/>
<evidence type="ECO:0000313" key="1">
    <source>
        <dbReference type="EMBL" id="JAD71230.1"/>
    </source>
</evidence>
<name>A0A0A9CCW3_ARUDO</name>
<dbReference type="EMBL" id="GBRH01226665">
    <property type="protein sequence ID" value="JAD71230.1"/>
    <property type="molecule type" value="Transcribed_RNA"/>
</dbReference>
<reference evidence="1" key="2">
    <citation type="journal article" date="2015" name="Data Brief">
        <title>Shoot transcriptome of the giant reed, Arundo donax.</title>
        <authorList>
            <person name="Barrero R.A."/>
            <person name="Guerrero F.D."/>
            <person name="Moolhuijzen P."/>
            <person name="Goolsby J.A."/>
            <person name="Tidwell J."/>
            <person name="Bellgard S.E."/>
            <person name="Bellgard M.I."/>
        </authorList>
    </citation>
    <scope>NUCLEOTIDE SEQUENCE</scope>
    <source>
        <tissue evidence="1">Shoot tissue taken approximately 20 cm above the soil surface</tissue>
    </source>
</reference>
<reference evidence="1" key="1">
    <citation type="submission" date="2014-09" db="EMBL/GenBank/DDBJ databases">
        <authorList>
            <person name="Magalhaes I.L.F."/>
            <person name="Oliveira U."/>
            <person name="Santos F.R."/>
            <person name="Vidigal T.H.D.A."/>
            <person name="Brescovit A.D."/>
            <person name="Santos A.J."/>
        </authorList>
    </citation>
    <scope>NUCLEOTIDE SEQUENCE</scope>
    <source>
        <tissue evidence="1">Shoot tissue taken approximately 20 cm above the soil surface</tissue>
    </source>
</reference>